<sequence length="95" mass="10031">MLIIVLMYICICNAITERQVQEAVSNGAKSLCDLQGQLGVASCCGCCADTAKEYLPGGAYQDQPMIAAPLTPIVEPAANDTVIPAIPFERVVCRA</sequence>
<dbReference type="InterPro" id="IPR052371">
    <property type="entry name" value="BFD-associated_ferredoxin"/>
</dbReference>
<evidence type="ECO:0000256" key="1">
    <source>
        <dbReference type="ARBA" id="ARBA00022448"/>
    </source>
</evidence>
<protein>
    <recommendedName>
        <fullName evidence="7">Bacterioferritin-associated ferredoxin</fullName>
    </recommendedName>
</protein>
<proteinExistence type="inferred from homology"/>
<dbReference type="EMBL" id="JAJHNU010000001">
    <property type="protein sequence ID" value="MDN4119910.1"/>
    <property type="molecule type" value="Genomic_DNA"/>
</dbReference>
<keyword evidence="3" id="KW-0479">Metal-binding</keyword>
<dbReference type="InterPro" id="IPR007419">
    <property type="entry name" value="BFD-like_2Fe2S-bd_dom"/>
</dbReference>
<reference evidence="10" key="1">
    <citation type="submission" date="2021-11" db="EMBL/GenBank/DDBJ databases">
        <title>Draft genome sequence of Alcaligenes endophyticus type strain CCUG 75668T.</title>
        <authorList>
            <person name="Salva-Serra F."/>
            <person name="Duran R.E."/>
            <person name="Seeger M."/>
            <person name="Moore E.R.B."/>
            <person name="Jaen-Luchoro D."/>
        </authorList>
    </citation>
    <scope>NUCLEOTIDE SEQUENCE</scope>
    <source>
        <strain evidence="10">CCUG 75668</strain>
    </source>
</reference>
<dbReference type="InterPro" id="IPR041854">
    <property type="entry name" value="BFD-like_2Fe2S-bd_dom_sf"/>
</dbReference>
<comment type="similarity">
    <text evidence="8">Belongs to the Bfd family.</text>
</comment>
<dbReference type="PANTHER" id="PTHR37424">
    <property type="entry name" value="BACTERIOFERRITIN-ASSOCIATED FERREDOXIN"/>
    <property type="match status" value="1"/>
</dbReference>
<dbReference type="PANTHER" id="PTHR37424:SF1">
    <property type="entry name" value="BACTERIOFERRITIN-ASSOCIATED FERREDOXIN"/>
    <property type="match status" value="1"/>
</dbReference>
<evidence type="ECO:0000256" key="2">
    <source>
        <dbReference type="ARBA" id="ARBA00022714"/>
    </source>
</evidence>
<dbReference type="Pfam" id="PF04324">
    <property type="entry name" value="Fer2_BFD"/>
    <property type="match status" value="1"/>
</dbReference>
<evidence type="ECO:0000256" key="3">
    <source>
        <dbReference type="ARBA" id="ARBA00022723"/>
    </source>
</evidence>
<comment type="caution">
    <text evidence="10">The sequence shown here is derived from an EMBL/GenBank/DDBJ whole genome shotgun (WGS) entry which is preliminary data.</text>
</comment>
<gene>
    <name evidence="10" type="ORF">LMS43_01275</name>
</gene>
<feature type="domain" description="BFD-like [2Fe-2S]-binding" evidence="9">
    <location>
        <begin position="8"/>
        <end position="55"/>
    </location>
</feature>
<evidence type="ECO:0000259" key="9">
    <source>
        <dbReference type="Pfam" id="PF04324"/>
    </source>
</evidence>
<keyword evidence="1" id="KW-0813">Transport</keyword>
<keyword evidence="5" id="KW-0408">Iron</keyword>
<organism evidence="10 11">
    <name type="scientific">Alcaligenes endophyticus</name>
    <dbReference type="NCBI Taxonomy" id="1929088"/>
    <lineage>
        <taxon>Bacteria</taxon>
        <taxon>Pseudomonadati</taxon>
        <taxon>Pseudomonadota</taxon>
        <taxon>Betaproteobacteria</taxon>
        <taxon>Burkholderiales</taxon>
        <taxon>Alcaligenaceae</taxon>
        <taxon>Alcaligenes</taxon>
    </lineage>
</organism>
<keyword evidence="6" id="KW-0411">Iron-sulfur</keyword>
<evidence type="ECO:0000256" key="4">
    <source>
        <dbReference type="ARBA" id="ARBA00022982"/>
    </source>
</evidence>
<evidence type="ECO:0000256" key="6">
    <source>
        <dbReference type="ARBA" id="ARBA00023014"/>
    </source>
</evidence>
<evidence type="ECO:0000313" key="10">
    <source>
        <dbReference type="EMBL" id="MDN4119910.1"/>
    </source>
</evidence>
<keyword evidence="11" id="KW-1185">Reference proteome</keyword>
<name>A0ABT8EF48_9BURK</name>
<accession>A0ABT8EF48</accession>
<evidence type="ECO:0000256" key="7">
    <source>
        <dbReference type="ARBA" id="ARBA00039386"/>
    </source>
</evidence>
<dbReference type="Gene3D" id="1.10.10.1100">
    <property type="entry name" value="BFD-like [2Fe-2S]-binding domain"/>
    <property type="match status" value="1"/>
</dbReference>
<dbReference type="Proteomes" id="UP001168613">
    <property type="component" value="Unassembled WGS sequence"/>
</dbReference>
<keyword evidence="4" id="KW-0249">Electron transport</keyword>
<evidence type="ECO:0000256" key="8">
    <source>
        <dbReference type="ARBA" id="ARBA00046332"/>
    </source>
</evidence>
<evidence type="ECO:0000256" key="5">
    <source>
        <dbReference type="ARBA" id="ARBA00023004"/>
    </source>
</evidence>
<evidence type="ECO:0000313" key="11">
    <source>
        <dbReference type="Proteomes" id="UP001168613"/>
    </source>
</evidence>
<keyword evidence="2" id="KW-0001">2Fe-2S</keyword>